<evidence type="ECO:0008006" key="2">
    <source>
        <dbReference type="Google" id="ProtNLM"/>
    </source>
</evidence>
<accession>A0A382VXK9</accession>
<reference evidence="1" key="1">
    <citation type="submission" date="2018-05" db="EMBL/GenBank/DDBJ databases">
        <authorList>
            <person name="Lanie J.A."/>
            <person name="Ng W.-L."/>
            <person name="Kazmierczak K.M."/>
            <person name="Andrzejewski T.M."/>
            <person name="Davidsen T.M."/>
            <person name="Wayne K.J."/>
            <person name="Tettelin H."/>
            <person name="Glass J.I."/>
            <person name="Rusch D."/>
            <person name="Podicherti R."/>
            <person name="Tsui H.-C.T."/>
            <person name="Winkler M.E."/>
        </authorList>
    </citation>
    <scope>NUCLEOTIDE SEQUENCE</scope>
</reference>
<evidence type="ECO:0000313" key="1">
    <source>
        <dbReference type="EMBL" id="SVD51272.1"/>
    </source>
</evidence>
<sequence>VPRRPDCDPCGKGIFSFLEKGEESLATSLCGRDAVQIIPATTTLNLEELETRLEKSGEVSRNEYLLQVRLEENELTLFPDGRAIVKGTNDPSRARSLYAKYVGG</sequence>
<name>A0A382VXK9_9ZZZZ</name>
<organism evidence="1">
    <name type="scientific">marine metagenome</name>
    <dbReference type="NCBI Taxonomy" id="408172"/>
    <lineage>
        <taxon>unclassified sequences</taxon>
        <taxon>metagenomes</taxon>
        <taxon>ecological metagenomes</taxon>
    </lineage>
</organism>
<feature type="non-terminal residue" evidence="1">
    <location>
        <position position="1"/>
    </location>
</feature>
<dbReference type="AlphaFoldDB" id="A0A382VXK9"/>
<proteinExistence type="predicted"/>
<gene>
    <name evidence="1" type="ORF">METZ01_LOCUS404126</name>
</gene>
<dbReference type="EMBL" id="UINC01155428">
    <property type="protein sequence ID" value="SVD51272.1"/>
    <property type="molecule type" value="Genomic_DNA"/>
</dbReference>
<protein>
    <recommendedName>
        <fullName evidence="2">Thiamine biosynthesis protein ThiF</fullName>
    </recommendedName>
</protein>